<dbReference type="InterPro" id="IPR021314">
    <property type="entry name" value="DUF2911"/>
</dbReference>
<feature type="chain" id="PRO_5011736151" description="DUF2911 domain-containing protein" evidence="1">
    <location>
        <begin position="22"/>
        <end position="174"/>
    </location>
</feature>
<dbReference type="RefSeq" id="WP_093207159.1">
    <property type="nucleotide sequence ID" value="NZ_FNGS01000008.1"/>
</dbReference>
<dbReference type="Proteomes" id="UP000198901">
    <property type="component" value="Unassembled WGS sequence"/>
</dbReference>
<dbReference type="Pfam" id="PF11138">
    <property type="entry name" value="DUF2911"/>
    <property type="match status" value="1"/>
</dbReference>
<accession>A0A1G9V8J9</accession>
<organism evidence="2 3">
    <name type="scientific">Siphonobacter aquaeclarae</name>
    <dbReference type="NCBI Taxonomy" id="563176"/>
    <lineage>
        <taxon>Bacteria</taxon>
        <taxon>Pseudomonadati</taxon>
        <taxon>Bacteroidota</taxon>
        <taxon>Cytophagia</taxon>
        <taxon>Cytophagales</taxon>
        <taxon>Cytophagaceae</taxon>
        <taxon>Siphonobacter</taxon>
    </lineage>
</organism>
<dbReference type="AlphaFoldDB" id="A0A1G9V8J9"/>
<evidence type="ECO:0000313" key="3">
    <source>
        <dbReference type="Proteomes" id="UP000198901"/>
    </source>
</evidence>
<evidence type="ECO:0000313" key="2">
    <source>
        <dbReference type="EMBL" id="SDM68205.1"/>
    </source>
</evidence>
<protein>
    <recommendedName>
        <fullName evidence="4">DUF2911 domain-containing protein</fullName>
    </recommendedName>
</protein>
<gene>
    <name evidence="2" type="ORF">SAMN04488090_3999</name>
</gene>
<dbReference type="EMBL" id="FNGS01000008">
    <property type="protein sequence ID" value="SDM68205.1"/>
    <property type="molecule type" value="Genomic_DNA"/>
</dbReference>
<keyword evidence="1" id="KW-0732">Signal</keyword>
<proteinExistence type="predicted"/>
<evidence type="ECO:0000256" key="1">
    <source>
        <dbReference type="SAM" id="SignalP"/>
    </source>
</evidence>
<keyword evidence="3" id="KW-1185">Reference proteome</keyword>
<sequence>MKKAIFTFLVTTLAFTTAVFAQEDKSKRPSPPATASAKVNGKTITINYSQPSVKGRDVWDPKGNLAPYGKVWRTGANEATTFETSGALKVEGKDLPAGKYSLFTIPGEKEWTIIFNKVAEQWGHYKYDEKEDVLRVKVPSHKSPKANEKFVIEAANSGTISLAWDKTLVDFKVK</sequence>
<dbReference type="STRING" id="563176.SAMN04488090_3999"/>
<feature type="signal peptide" evidence="1">
    <location>
        <begin position="1"/>
        <end position="21"/>
    </location>
</feature>
<reference evidence="2 3" key="1">
    <citation type="submission" date="2016-10" db="EMBL/GenBank/DDBJ databases">
        <authorList>
            <person name="de Groot N.N."/>
        </authorList>
    </citation>
    <scope>NUCLEOTIDE SEQUENCE [LARGE SCALE GENOMIC DNA]</scope>
    <source>
        <strain evidence="2 3">DSM 21668</strain>
    </source>
</reference>
<evidence type="ECO:0008006" key="4">
    <source>
        <dbReference type="Google" id="ProtNLM"/>
    </source>
</evidence>
<name>A0A1G9V8J9_9BACT</name>
<dbReference type="OrthoDB" id="195456at2"/>